<accession>A0ABR4MCM8</accession>
<evidence type="ECO:0000313" key="9">
    <source>
        <dbReference type="EMBL" id="KAL2886027.1"/>
    </source>
</evidence>
<feature type="compositionally biased region" description="Low complexity" evidence="6">
    <location>
        <begin position="281"/>
        <end position="299"/>
    </location>
</feature>
<proteinExistence type="predicted"/>
<dbReference type="InterPro" id="IPR008936">
    <property type="entry name" value="Rho_GTPase_activation_prot"/>
</dbReference>
<name>A0ABR4MCM8_9PEZI</name>
<feature type="compositionally biased region" description="Basic and acidic residues" evidence="6">
    <location>
        <begin position="391"/>
        <end position="410"/>
    </location>
</feature>
<feature type="compositionally biased region" description="Polar residues" evidence="6">
    <location>
        <begin position="326"/>
        <end position="335"/>
    </location>
</feature>
<feature type="compositionally biased region" description="Gly residues" evidence="6">
    <location>
        <begin position="911"/>
        <end position="921"/>
    </location>
</feature>
<dbReference type="EMBL" id="JABSNW010000007">
    <property type="protein sequence ID" value="KAL2886027.1"/>
    <property type="molecule type" value="Genomic_DNA"/>
</dbReference>
<organism evidence="9 10">
    <name type="scientific">Ceratocystis lukuohia</name>
    <dbReference type="NCBI Taxonomy" id="2019550"/>
    <lineage>
        <taxon>Eukaryota</taxon>
        <taxon>Fungi</taxon>
        <taxon>Dikarya</taxon>
        <taxon>Ascomycota</taxon>
        <taxon>Pezizomycotina</taxon>
        <taxon>Sordariomycetes</taxon>
        <taxon>Hypocreomycetidae</taxon>
        <taxon>Microascales</taxon>
        <taxon>Ceratocystidaceae</taxon>
        <taxon>Ceratocystis</taxon>
    </lineage>
</organism>
<feature type="coiled-coil region" evidence="5">
    <location>
        <begin position="607"/>
        <end position="654"/>
    </location>
</feature>
<dbReference type="Gene3D" id="1.10.555.10">
    <property type="entry name" value="Rho GTPase activation protein"/>
    <property type="match status" value="1"/>
</dbReference>
<dbReference type="PANTHER" id="PTHR23176">
    <property type="entry name" value="RHO/RAC/CDC GTPASE-ACTIVATING PROTEIN"/>
    <property type="match status" value="1"/>
</dbReference>
<feature type="compositionally biased region" description="Polar residues" evidence="6">
    <location>
        <begin position="412"/>
        <end position="432"/>
    </location>
</feature>
<feature type="region of interest" description="Disordered" evidence="6">
    <location>
        <begin position="127"/>
        <end position="173"/>
    </location>
</feature>
<feature type="compositionally biased region" description="Basic and acidic residues" evidence="6">
    <location>
        <begin position="1151"/>
        <end position="1161"/>
    </location>
</feature>
<feature type="region of interest" description="Disordered" evidence="6">
    <location>
        <begin position="543"/>
        <end position="579"/>
    </location>
</feature>
<dbReference type="InterPro" id="IPR000198">
    <property type="entry name" value="RhoGAP_dom"/>
</dbReference>
<dbReference type="RefSeq" id="XP_070857207.1">
    <property type="nucleotide sequence ID" value="XM_071004784.1"/>
</dbReference>
<feature type="compositionally biased region" description="Low complexity" evidence="6">
    <location>
        <begin position="369"/>
        <end position="388"/>
    </location>
</feature>
<keyword evidence="4" id="KW-0440">LIM domain</keyword>
<feature type="compositionally biased region" description="Polar residues" evidence="6">
    <location>
        <begin position="449"/>
        <end position="465"/>
    </location>
</feature>
<evidence type="ECO:0000259" key="7">
    <source>
        <dbReference type="PROSITE" id="PS50023"/>
    </source>
</evidence>
<evidence type="ECO:0000256" key="1">
    <source>
        <dbReference type="ARBA" id="ARBA00022468"/>
    </source>
</evidence>
<dbReference type="PROSITE" id="PS50238">
    <property type="entry name" value="RHOGAP"/>
    <property type="match status" value="1"/>
</dbReference>
<keyword evidence="2 4" id="KW-0479">Metal-binding</keyword>
<feature type="compositionally biased region" description="Low complexity" evidence="6">
    <location>
        <begin position="351"/>
        <end position="360"/>
    </location>
</feature>
<feature type="compositionally biased region" description="Polar residues" evidence="6">
    <location>
        <begin position="226"/>
        <end position="235"/>
    </location>
</feature>
<feature type="compositionally biased region" description="Low complexity" evidence="6">
    <location>
        <begin position="1211"/>
        <end position="1222"/>
    </location>
</feature>
<feature type="region of interest" description="Disordered" evidence="6">
    <location>
        <begin position="199"/>
        <end position="235"/>
    </location>
</feature>
<comment type="caution">
    <text evidence="9">The sequence shown here is derived from an EMBL/GenBank/DDBJ whole genome shotgun (WGS) entry which is preliminary data.</text>
</comment>
<dbReference type="PANTHER" id="PTHR23176:SF128">
    <property type="entry name" value="RHO GTPASE-ACTIVATING PROTEIN RGD1"/>
    <property type="match status" value="1"/>
</dbReference>
<evidence type="ECO:0000256" key="3">
    <source>
        <dbReference type="ARBA" id="ARBA00022833"/>
    </source>
</evidence>
<gene>
    <name evidence="9" type="ORF">HOO65_070489</name>
</gene>
<feature type="domain" description="LIM zinc-binding" evidence="7">
    <location>
        <begin position="62"/>
        <end position="121"/>
    </location>
</feature>
<evidence type="ECO:0000256" key="4">
    <source>
        <dbReference type="PROSITE-ProRule" id="PRU00125"/>
    </source>
</evidence>
<feature type="compositionally biased region" description="Low complexity" evidence="6">
    <location>
        <begin position="214"/>
        <end position="225"/>
    </location>
</feature>
<feature type="region of interest" description="Disordered" evidence="6">
    <location>
        <begin position="907"/>
        <end position="926"/>
    </location>
</feature>
<dbReference type="SUPFAM" id="SSF48350">
    <property type="entry name" value="GTPase activation domain, GAP"/>
    <property type="match status" value="1"/>
</dbReference>
<dbReference type="SMART" id="SM00132">
    <property type="entry name" value="LIM"/>
    <property type="match status" value="1"/>
</dbReference>
<dbReference type="CDD" id="cd09395">
    <property type="entry name" value="LIM2_Rga"/>
    <property type="match status" value="1"/>
</dbReference>
<dbReference type="Pfam" id="PF00620">
    <property type="entry name" value="RhoGAP"/>
    <property type="match status" value="1"/>
</dbReference>
<keyword evidence="10" id="KW-1185">Reference proteome</keyword>
<dbReference type="SMART" id="SM00324">
    <property type="entry name" value="RhoGAP"/>
    <property type="match status" value="1"/>
</dbReference>
<feature type="compositionally biased region" description="Basic and acidic residues" evidence="6">
    <location>
        <begin position="338"/>
        <end position="347"/>
    </location>
</feature>
<feature type="region of interest" description="Disordered" evidence="6">
    <location>
        <begin position="1207"/>
        <end position="1234"/>
    </location>
</feature>
<dbReference type="GeneID" id="98120594"/>
<evidence type="ECO:0000313" key="10">
    <source>
        <dbReference type="Proteomes" id="UP001610728"/>
    </source>
</evidence>
<evidence type="ECO:0000259" key="8">
    <source>
        <dbReference type="PROSITE" id="PS50238"/>
    </source>
</evidence>
<dbReference type="InterPro" id="IPR001781">
    <property type="entry name" value="Znf_LIM"/>
</dbReference>
<dbReference type="Proteomes" id="UP001610728">
    <property type="component" value="Unassembled WGS sequence"/>
</dbReference>
<feature type="compositionally biased region" description="Polar residues" evidence="6">
    <location>
        <begin position="486"/>
        <end position="501"/>
    </location>
</feature>
<reference evidence="9 10" key="1">
    <citation type="submission" date="2020-05" db="EMBL/GenBank/DDBJ databases">
        <title>Ceratocystis lukuohia genome.</title>
        <authorList>
            <person name="Harrington T.C."/>
            <person name="Kim K."/>
            <person name="Mayers C.G."/>
        </authorList>
    </citation>
    <scope>NUCLEOTIDE SEQUENCE [LARGE SCALE GENOMIC DNA]</scope>
    <source>
        <strain evidence="9 10">C4212</strain>
    </source>
</reference>
<keyword evidence="3 4" id="KW-0862">Zinc</keyword>
<feature type="compositionally biased region" description="Polar residues" evidence="6">
    <location>
        <begin position="543"/>
        <end position="567"/>
    </location>
</feature>
<evidence type="ECO:0000256" key="5">
    <source>
        <dbReference type="SAM" id="Coils"/>
    </source>
</evidence>
<evidence type="ECO:0000256" key="6">
    <source>
        <dbReference type="SAM" id="MobiDB-lite"/>
    </source>
</evidence>
<evidence type="ECO:0000256" key="2">
    <source>
        <dbReference type="ARBA" id="ARBA00022723"/>
    </source>
</evidence>
<sequence length="1366" mass="147852">MAATEAAVPAAPGMEDYMEPDEIFSCTRCGEILEEGKAYELYSDANLHLLGDRSLICSTCTYSCSACGVKIEDLAILTGDQAFCATCFRCRNCKRKIENLRYARTSVGIFCMTCQDTMTARRKKKAKAARAAKQREKDGTGSPMITEKSLPALPPAIDKRHDGEPDAATELSPRPRQHYTNHISDVLNGASATVADRTISESPVGQKNDILLPSTTYGSSNTNSTVPINRSSTLPDGSVDLDNFFTPMSLDPSVAAPPARPTTSTSLAPHIFFQEKGRLPSGASESSSLISQQQSNTSSIGTAPTRKPSKSSRSDARSSHYEERSNYSPPRSNTGAADEFKLQDAPKSKKLSSSPISQSSDMANFAGLTNNINSSSKSSSYATSNTTSRVSQDDGLRPDPNSKHLARKDVPSNPTVRSSLNKPNPITRTLSDSAPPRPIHNEAALSHPTAATPSSNTKLSNTYTQPRPAPAPPAPPVPGAGAGASRNGSKQSNNGISTSPTLPIWSSGAEFTLDEDMARIMGNDEGSSILRRVSNAVRHGRTNSTEMNVTGSSRPSHTRSISETTRSAAVASGQWPKTPTKESNGLLHNAHDIQSPGSLVVSPNDDAAFLKRQLRSSELRVAELERQADTEKNLHALTQKLTEKRKTVAELDTQTELMIRQVEVLAGYADRAKQTSMTVNIRELEDLAIADFIDRLEQVKISMSEQIEKLYAERSLLLEEKEHAVAERDRALMEFEQLSSKNAQLADMNNDLTHQIQERFKAQINMDPKSPNGLGIYGASKLTGDGSSIHTGTTLLGGDNEDTIVEAGGPMVVNIRKGQVKKFNWKKGSKTLAQNVGKGVSKAAAAFQNDKERAAAGQPGYLAGDNIGMPYNMTVAQVDAPVTAGNPNGRKDMHLEQQRQGFGFFKKSGQAGPGANNGGNNGNNLQIGKSMSGSVSTPAVAEAPSTLFGSDLTERADYERRQIPCVVTRCIEEVELRGMDVEGIYRKTGGNSQVKMVQDGFDKDENYDISDPVIDITAVTSVLKQYFRKLPTPLFTFDIYNRILESNAISDPMERCSHLSRTFRSMPQRHQDTLEFLMFHLSRVAKREPENLMSPKNLAVVFAPTIMRDTSIEREMTDMHAKNIAVQFVIENSEIIFSEQLRQPLYQQQPEQHHEHQQHEKHQNHHQYQQPAEDKDSSSLSLVRCHHDLRRSTQALYRNSFHLGSVPGDGSANASNSANTAPTPAPTPTNGFEHQHNRWRAGRSLSVFAASLVPAAAMSADALHVRMRTPDANGCGSGGGIAVGGRCEASGSSNGGVNSSNIEGVIGGGAGNLLYPMSPYPAVVAAAVADFDISRSPSRASSVTPSLRDQGTQLLSSLRGRLHRKG</sequence>
<feature type="compositionally biased region" description="Pro residues" evidence="6">
    <location>
        <begin position="467"/>
        <end position="478"/>
    </location>
</feature>
<feature type="compositionally biased region" description="Basic and acidic residues" evidence="6">
    <location>
        <begin position="312"/>
        <end position="325"/>
    </location>
</feature>
<dbReference type="InterPro" id="IPR050729">
    <property type="entry name" value="Rho-GAP"/>
</dbReference>
<feature type="region of interest" description="Disordered" evidence="6">
    <location>
        <begin position="278"/>
        <end position="506"/>
    </location>
</feature>
<feature type="region of interest" description="Disordered" evidence="6">
    <location>
        <begin position="1147"/>
        <end position="1180"/>
    </location>
</feature>
<dbReference type="CDD" id="cd00159">
    <property type="entry name" value="RhoGAP"/>
    <property type="match status" value="1"/>
</dbReference>
<keyword evidence="5" id="KW-0175">Coiled coil</keyword>
<keyword evidence="1" id="KW-0343">GTPase activation</keyword>
<feature type="domain" description="Rho-GAP" evidence="8">
    <location>
        <begin position="950"/>
        <end position="1137"/>
    </location>
</feature>
<protein>
    <submittedName>
        <fullName evidence="9">Rho-type GTPase-activating protein 4</fullName>
    </submittedName>
</protein>
<dbReference type="Gene3D" id="2.10.110.10">
    <property type="entry name" value="Cysteine Rich Protein"/>
    <property type="match status" value="1"/>
</dbReference>
<dbReference type="PROSITE" id="PS50023">
    <property type="entry name" value="LIM_DOMAIN_2"/>
    <property type="match status" value="1"/>
</dbReference>